<keyword evidence="7" id="KW-1185">Reference proteome</keyword>
<evidence type="ECO:0000259" key="4">
    <source>
        <dbReference type="PROSITE" id="PS51077"/>
    </source>
</evidence>
<keyword evidence="2 6" id="KW-0238">DNA-binding</keyword>
<dbReference type="PROSITE" id="PS51077">
    <property type="entry name" value="HTH_ICLR"/>
    <property type="match status" value="1"/>
</dbReference>
<evidence type="ECO:0000256" key="3">
    <source>
        <dbReference type="ARBA" id="ARBA00023163"/>
    </source>
</evidence>
<dbReference type="Gene3D" id="3.30.450.40">
    <property type="match status" value="1"/>
</dbReference>
<dbReference type="InterPro" id="IPR014757">
    <property type="entry name" value="Tscrpt_reg_IclR_C"/>
</dbReference>
<dbReference type="InterPro" id="IPR050707">
    <property type="entry name" value="HTH_MetabolicPath_Reg"/>
</dbReference>
<dbReference type="GO" id="GO:0003677">
    <property type="term" value="F:DNA binding"/>
    <property type="evidence" value="ECO:0007669"/>
    <property type="project" value="UniProtKB-KW"/>
</dbReference>
<dbReference type="AlphaFoldDB" id="A0A4P6WM54"/>
<dbReference type="PROSITE" id="PS51078">
    <property type="entry name" value="ICLR_ED"/>
    <property type="match status" value="1"/>
</dbReference>
<evidence type="ECO:0000259" key="5">
    <source>
        <dbReference type="PROSITE" id="PS51078"/>
    </source>
</evidence>
<dbReference type="SUPFAM" id="SSF55781">
    <property type="entry name" value="GAF domain-like"/>
    <property type="match status" value="1"/>
</dbReference>
<dbReference type="InterPro" id="IPR036388">
    <property type="entry name" value="WH-like_DNA-bd_sf"/>
</dbReference>
<dbReference type="InterPro" id="IPR005471">
    <property type="entry name" value="Tscrpt_reg_IclR_N"/>
</dbReference>
<dbReference type="PANTHER" id="PTHR30136">
    <property type="entry name" value="HELIX-TURN-HELIX TRANSCRIPTIONAL REGULATOR, ICLR FAMILY"/>
    <property type="match status" value="1"/>
</dbReference>
<feature type="domain" description="HTH iclR-type" evidence="4">
    <location>
        <begin position="51"/>
        <end position="113"/>
    </location>
</feature>
<keyword evidence="3" id="KW-0804">Transcription</keyword>
<dbReference type="InterPro" id="IPR029016">
    <property type="entry name" value="GAF-like_dom_sf"/>
</dbReference>
<proteinExistence type="predicted"/>
<dbReference type="InterPro" id="IPR036390">
    <property type="entry name" value="WH_DNA-bd_sf"/>
</dbReference>
<dbReference type="GO" id="GO:0045892">
    <property type="term" value="P:negative regulation of DNA-templated transcription"/>
    <property type="evidence" value="ECO:0007669"/>
    <property type="project" value="TreeGrafter"/>
</dbReference>
<sequence>MNNFYCAVSIEVSFCATIKTCLDVHQVHNVVLPVDLSINMKSDDGTEYKTVRGLTRGLMLLNMLNRLDGGASVGLLAELSGLHRTTVRRLLETLQDEGYVRRSLSDDSFRLTIKVRQLSEGFRDEQWISALAAPLLGDLLREVIWPTDVSTLDVDAMVVRETTHRFSRLSFHRAMVGRRLPLLKTASGLTWLAFSPENERQELIEMLASRPGEEFQLAREPLKLDAILTRARKDGYGQNYRGWDQEEKIASIAVPIRSEQRVIGCLNLVYMASAMTIEQAAEKHLPALQKVAKQIEDGVESQEILVAGR</sequence>
<dbReference type="Pfam" id="PF01614">
    <property type="entry name" value="IclR_C"/>
    <property type="match status" value="1"/>
</dbReference>
<accession>A0A4P6WM54</accession>
<dbReference type="KEGG" id="cars:E1B03_06435"/>
<name>A0A4P6WM54_9ENTR</name>
<dbReference type="Proteomes" id="UP000293850">
    <property type="component" value="Chromosome"/>
</dbReference>
<reference evidence="6 7" key="1">
    <citation type="submission" date="2019-03" db="EMBL/GenBank/DDBJ databases">
        <title>Complete genome sequence of an arsenate-respiring bacteria, Citrobacter sp. LY-1.</title>
        <authorList>
            <person name="Wang H."/>
            <person name="Liu Y."/>
            <person name="Li Q."/>
            <person name="Huang J."/>
        </authorList>
    </citation>
    <scope>NUCLEOTIDE SEQUENCE [LARGE SCALE GENOMIC DNA]</scope>
    <source>
        <strain evidence="6 7">LY-1</strain>
    </source>
</reference>
<protein>
    <submittedName>
        <fullName evidence="6">DNA-binding transcriptional activator MhpR</fullName>
    </submittedName>
</protein>
<dbReference type="EMBL" id="CP037864">
    <property type="protein sequence ID" value="QBM22091.1"/>
    <property type="molecule type" value="Genomic_DNA"/>
</dbReference>
<organism evidence="6 7">
    <name type="scientific">Citrobacter arsenatis</name>
    <dbReference type="NCBI Taxonomy" id="2546350"/>
    <lineage>
        <taxon>Bacteria</taxon>
        <taxon>Pseudomonadati</taxon>
        <taxon>Pseudomonadota</taxon>
        <taxon>Gammaproteobacteria</taxon>
        <taxon>Enterobacterales</taxon>
        <taxon>Enterobacteriaceae</taxon>
        <taxon>Citrobacter</taxon>
    </lineage>
</organism>
<evidence type="ECO:0000313" key="7">
    <source>
        <dbReference type="Proteomes" id="UP000293850"/>
    </source>
</evidence>
<dbReference type="SMART" id="SM00346">
    <property type="entry name" value="HTH_ICLR"/>
    <property type="match status" value="1"/>
</dbReference>
<dbReference type="Gene3D" id="1.10.10.10">
    <property type="entry name" value="Winged helix-like DNA-binding domain superfamily/Winged helix DNA-binding domain"/>
    <property type="match status" value="1"/>
</dbReference>
<evidence type="ECO:0000256" key="2">
    <source>
        <dbReference type="ARBA" id="ARBA00023125"/>
    </source>
</evidence>
<dbReference type="PANTHER" id="PTHR30136:SF23">
    <property type="entry name" value="DNA-BINDING TRANSCRIPTIONAL ACTIVATOR MHPR"/>
    <property type="match status" value="1"/>
</dbReference>
<dbReference type="GO" id="GO:0003700">
    <property type="term" value="F:DNA-binding transcription factor activity"/>
    <property type="evidence" value="ECO:0007669"/>
    <property type="project" value="TreeGrafter"/>
</dbReference>
<dbReference type="NCBIfam" id="NF007341">
    <property type="entry name" value="PRK09834.1-3"/>
    <property type="match status" value="1"/>
</dbReference>
<gene>
    <name evidence="6" type="primary">mhpR</name>
    <name evidence="6" type="ORF">E1B03_06435</name>
</gene>
<keyword evidence="1" id="KW-0805">Transcription regulation</keyword>
<feature type="domain" description="IclR-ED" evidence="5">
    <location>
        <begin position="114"/>
        <end position="301"/>
    </location>
</feature>
<dbReference type="SUPFAM" id="SSF46785">
    <property type="entry name" value="Winged helix' DNA-binding domain"/>
    <property type="match status" value="1"/>
</dbReference>
<evidence type="ECO:0000256" key="1">
    <source>
        <dbReference type="ARBA" id="ARBA00023015"/>
    </source>
</evidence>
<evidence type="ECO:0000313" key="6">
    <source>
        <dbReference type="EMBL" id="QBM22091.1"/>
    </source>
</evidence>
<dbReference type="Pfam" id="PF09339">
    <property type="entry name" value="HTH_IclR"/>
    <property type="match status" value="1"/>
</dbReference>